<gene>
    <name evidence="1" type="ORF">E2C01_064608</name>
</gene>
<sequence length="121" mass="13420">MKKGYDIMRLWRRGYLIKGEIEIGKEVTCSVEAESNAVQCTTVNSECYLHFNVVFPHVLSLAFFFPLATPTPFALCFGLAGPEGVQTKHPHNSQCCFGLPFSLSIHPPTPQFSHSVPPSHV</sequence>
<protein>
    <submittedName>
        <fullName evidence="1">Uncharacterized protein</fullName>
    </submittedName>
</protein>
<dbReference type="AlphaFoldDB" id="A0A5B7HJL3"/>
<keyword evidence="2" id="KW-1185">Reference proteome</keyword>
<reference evidence="1 2" key="1">
    <citation type="submission" date="2019-05" db="EMBL/GenBank/DDBJ databases">
        <title>Another draft genome of Portunus trituberculatus and its Hox gene families provides insights of decapod evolution.</title>
        <authorList>
            <person name="Jeong J.-H."/>
            <person name="Song I."/>
            <person name="Kim S."/>
            <person name="Choi T."/>
            <person name="Kim D."/>
            <person name="Ryu S."/>
            <person name="Kim W."/>
        </authorList>
    </citation>
    <scope>NUCLEOTIDE SEQUENCE [LARGE SCALE GENOMIC DNA]</scope>
    <source>
        <tissue evidence="1">Muscle</tissue>
    </source>
</reference>
<organism evidence="1 2">
    <name type="scientific">Portunus trituberculatus</name>
    <name type="common">Swimming crab</name>
    <name type="synonym">Neptunus trituberculatus</name>
    <dbReference type="NCBI Taxonomy" id="210409"/>
    <lineage>
        <taxon>Eukaryota</taxon>
        <taxon>Metazoa</taxon>
        <taxon>Ecdysozoa</taxon>
        <taxon>Arthropoda</taxon>
        <taxon>Crustacea</taxon>
        <taxon>Multicrustacea</taxon>
        <taxon>Malacostraca</taxon>
        <taxon>Eumalacostraca</taxon>
        <taxon>Eucarida</taxon>
        <taxon>Decapoda</taxon>
        <taxon>Pleocyemata</taxon>
        <taxon>Brachyura</taxon>
        <taxon>Eubrachyura</taxon>
        <taxon>Portunoidea</taxon>
        <taxon>Portunidae</taxon>
        <taxon>Portuninae</taxon>
        <taxon>Portunus</taxon>
    </lineage>
</organism>
<evidence type="ECO:0000313" key="1">
    <source>
        <dbReference type="EMBL" id="MPC70363.1"/>
    </source>
</evidence>
<dbReference type="EMBL" id="VSRR010030997">
    <property type="protein sequence ID" value="MPC70363.1"/>
    <property type="molecule type" value="Genomic_DNA"/>
</dbReference>
<evidence type="ECO:0000313" key="2">
    <source>
        <dbReference type="Proteomes" id="UP000324222"/>
    </source>
</evidence>
<accession>A0A5B7HJL3</accession>
<dbReference type="Proteomes" id="UP000324222">
    <property type="component" value="Unassembled WGS sequence"/>
</dbReference>
<proteinExistence type="predicted"/>
<comment type="caution">
    <text evidence="1">The sequence shown here is derived from an EMBL/GenBank/DDBJ whole genome shotgun (WGS) entry which is preliminary data.</text>
</comment>
<name>A0A5B7HJL3_PORTR</name>